<feature type="compositionally biased region" description="Low complexity" evidence="1">
    <location>
        <begin position="26"/>
        <end position="46"/>
    </location>
</feature>
<dbReference type="EMBL" id="OZ037945">
    <property type="protein sequence ID" value="CAL1700640.1"/>
    <property type="molecule type" value="Genomic_DNA"/>
</dbReference>
<feature type="region of interest" description="Disordered" evidence="1">
    <location>
        <begin position="429"/>
        <end position="462"/>
    </location>
</feature>
<feature type="domain" description="STB6-like N-terminal" evidence="2">
    <location>
        <begin position="152"/>
        <end position="281"/>
    </location>
</feature>
<feature type="region of interest" description="Disordered" evidence="1">
    <location>
        <begin position="1"/>
        <end position="90"/>
    </location>
</feature>
<gene>
    <name evidence="3" type="ORF">GFSPODELE1_LOCUS3228</name>
</gene>
<feature type="region of interest" description="Disordered" evidence="1">
    <location>
        <begin position="1028"/>
        <end position="1081"/>
    </location>
</feature>
<evidence type="ECO:0000259" key="2">
    <source>
        <dbReference type="Pfam" id="PF25995"/>
    </source>
</evidence>
<organism evidence="3 4">
    <name type="scientific">Somion occarium</name>
    <dbReference type="NCBI Taxonomy" id="3059160"/>
    <lineage>
        <taxon>Eukaryota</taxon>
        <taxon>Fungi</taxon>
        <taxon>Dikarya</taxon>
        <taxon>Basidiomycota</taxon>
        <taxon>Agaricomycotina</taxon>
        <taxon>Agaricomycetes</taxon>
        <taxon>Polyporales</taxon>
        <taxon>Cerrenaceae</taxon>
        <taxon>Somion</taxon>
    </lineage>
</organism>
<accession>A0ABP1CYA3</accession>
<dbReference type="Pfam" id="PF25995">
    <property type="entry name" value="STB6_N"/>
    <property type="match status" value="1"/>
</dbReference>
<feature type="compositionally biased region" description="Low complexity" evidence="1">
    <location>
        <begin position="444"/>
        <end position="462"/>
    </location>
</feature>
<proteinExistence type="predicted"/>
<dbReference type="InterPro" id="IPR059025">
    <property type="entry name" value="STB6_N"/>
</dbReference>
<evidence type="ECO:0000256" key="1">
    <source>
        <dbReference type="SAM" id="MobiDB-lite"/>
    </source>
</evidence>
<evidence type="ECO:0000313" key="4">
    <source>
        <dbReference type="Proteomes" id="UP001497453"/>
    </source>
</evidence>
<dbReference type="InterPro" id="IPR038919">
    <property type="entry name" value="STB2/STB2"/>
</dbReference>
<protein>
    <recommendedName>
        <fullName evidence="2">STB6-like N-terminal domain-containing protein</fullName>
    </recommendedName>
</protein>
<dbReference type="PANTHER" id="PTHR31011:SF2">
    <property type="entry name" value="PROTEIN STB2-RELATED"/>
    <property type="match status" value="1"/>
</dbReference>
<evidence type="ECO:0000313" key="3">
    <source>
        <dbReference type="EMBL" id="CAL1700640.1"/>
    </source>
</evidence>
<sequence length="1081" mass="119940">MTSPPPTRPRVVTGSPYLSVPDSRRSLSASPSSSPESSPFIPSSLPAQWPTPRPSVSRANSHVRSFSQSVTSSTRPSPYLLPQGSSLNMAQPRRLLMPTVRPTRQHIYCPSPKIPPSKTSPAKLGRSRAGSLVPSTQNSPEFSITSSPPQDWIGAGCRFEVVEDQLELDGYQIYAVEKWVVERKRPVTVLTVYTGNPKQRITVTALSPLSSLSAAEAQAEWDKAIYQLRRDGAKPRETDKGMVMVTSLANFRSDYTIVHIPRGSFLDVQEQLYTNIDVLRMGCSGRSALTLEEPSDTTKDRFISMYYISEKTLTRAQELFNPTVLELVKLIQAALAIYGMFDLAPDERNGLLCDVTYEGIQRWIAEIGEPCIQVEPTERIADPSVVAALFSMILTIRNKLHALGYSVPKDPFIDPAAFIRSLTTFQNSNKPHDHKHTLSLPHYNSPLTHPSSSTLPSSNNTPSASTANISSISLTFLSQSLIQAIQTAYDKFKQSESYKVHKVLINKLDDLATDLRTNPEAHGRSGGWGGLWNNALNNPTTDLDALVRVVILGGSSKDGVGSLRYLWTGRPQEVARKRLEKERLADNEEKENEAKAEKDGREKGNEKDNKASDEEPDTMGGKPWSGRVQKKIESWAALGRTKKLSADLGSKMKPWVSPESPLRSVPATQPLVPSVVISRDPADEEDILSSGQVSPVSDSQARNSMLHLGALPPAAHSADELSDYDRRVSEFNHRRPPMKPHYQTRIISWSDPVTALDIIDDGGIDKRRGSSPLGRSAYDGLEDVSTLVDGDEAISESHRTKLLSLRGRRSFDDAERLRGTRILPVERMRIDVELCGQLLIMHRREQHLANVLACLQALTQTLETSNTTIRNDFKEHQSAISELDARAVLLQQIETLRSKADVMTQETNALAYESAQFQVDDLYHMASQPRMKVFELREKVFGTGRRLRQGVHGAHGQFNRVQWTIDGRERLVDMWGRTEIEAEEEVALPGAHVVVPEEAEREVVEHQSLKPTWVLRFFNYFGSKWGGGKDHKPTGKGPDAMVIASSPPQTESKGRPDSGHALSSSVEWADGRTKVSRHNNG</sequence>
<dbReference type="PANTHER" id="PTHR31011">
    <property type="entry name" value="PROTEIN STB2-RELATED"/>
    <property type="match status" value="1"/>
</dbReference>
<feature type="compositionally biased region" description="Polar residues" evidence="1">
    <location>
        <begin position="57"/>
        <end position="76"/>
    </location>
</feature>
<name>A0ABP1CYA3_9APHY</name>
<dbReference type="Proteomes" id="UP001497453">
    <property type="component" value="Chromosome 2"/>
</dbReference>
<feature type="region of interest" description="Disordered" evidence="1">
    <location>
        <begin position="579"/>
        <end position="628"/>
    </location>
</feature>
<keyword evidence="4" id="KW-1185">Reference proteome</keyword>
<feature type="region of interest" description="Disordered" evidence="1">
    <location>
        <begin position="105"/>
        <end position="147"/>
    </location>
</feature>
<feature type="compositionally biased region" description="Polar residues" evidence="1">
    <location>
        <begin position="133"/>
        <end position="147"/>
    </location>
</feature>
<feature type="compositionally biased region" description="Basic and acidic residues" evidence="1">
    <location>
        <begin position="579"/>
        <end position="613"/>
    </location>
</feature>
<reference evidence="4" key="1">
    <citation type="submission" date="2024-04" db="EMBL/GenBank/DDBJ databases">
        <authorList>
            <person name="Shaw F."/>
            <person name="Minotto A."/>
        </authorList>
    </citation>
    <scope>NUCLEOTIDE SEQUENCE [LARGE SCALE GENOMIC DNA]</scope>
</reference>